<evidence type="ECO:0000313" key="2">
    <source>
        <dbReference type="Proteomes" id="UP000887013"/>
    </source>
</evidence>
<proteinExistence type="predicted"/>
<reference evidence="1" key="1">
    <citation type="submission" date="2020-08" db="EMBL/GenBank/DDBJ databases">
        <title>Multicomponent nature underlies the extraordinary mechanical properties of spider dragline silk.</title>
        <authorList>
            <person name="Kono N."/>
            <person name="Nakamura H."/>
            <person name="Mori M."/>
            <person name="Yoshida Y."/>
            <person name="Ohtoshi R."/>
            <person name="Malay A.D."/>
            <person name="Moran D.A.P."/>
            <person name="Tomita M."/>
            <person name="Numata K."/>
            <person name="Arakawa K."/>
        </authorList>
    </citation>
    <scope>NUCLEOTIDE SEQUENCE</scope>
</reference>
<evidence type="ECO:0000313" key="1">
    <source>
        <dbReference type="EMBL" id="GFS57405.1"/>
    </source>
</evidence>
<name>A0A8X6KLB7_NEPPI</name>
<dbReference type="AlphaFoldDB" id="A0A8X6KLB7"/>
<gene>
    <name evidence="1" type="ORF">NPIL_688071</name>
</gene>
<sequence length="77" mass="8921">MASCPVFAFEQPIVTLNQVLVHHHFLRKLRFKENCRVFPLKTLGKTLLSPKQKSPSIQCFWDRGEKPYFLGSPACQM</sequence>
<protein>
    <submittedName>
        <fullName evidence="1">Uncharacterized protein</fullName>
    </submittedName>
</protein>
<organism evidence="1 2">
    <name type="scientific">Nephila pilipes</name>
    <name type="common">Giant wood spider</name>
    <name type="synonym">Nephila maculata</name>
    <dbReference type="NCBI Taxonomy" id="299642"/>
    <lineage>
        <taxon>Eukaryota</taxon>
        <taxon>Metazoa</taxon>
        <taxon>Ecdysozoa</taxon>
        <taxon>Arthropoda</taxon>
        <taxon>Chelicerata</taxon>
        <taxon>Arachnida</taxon>
        <taxon>Araneae</taxon>
        <taxon>Araneomorphae</taxon>
        <taxon>Entelegynae</taxon>
        <taxon>Araneoidea</taxon>
        <taxon>Nephilidae</taxon>
        <taxon>Nephila</taxon>
    </lineage>
</organism>
<comment type="caution">
    <text evidence="1">The sequence shown here is derived from an EMBL/GenBank/DDBJ whole genome shotgun (WGS) entry which is preliminary data.</text>
</comment>
<dbReference type="EMBL" id="BMAW01092862">
    <property type="protein sequence ID" value="GFS57405.1"/>
    <property type="molecule type" value="Genomic_DNA"/>
</dbReference>
<dbReference type="Proteomes" id="UP000887013">
    <property type="component" value="Unassembled WGS sequence"/>
</dbReference>
<keyword evidence="2" id="KW-1185">Reference proteome</keyword>
<accession>A0A8X6KLB7</accession>